<dbReference type="EMBL" id="CP045644">
    <property type="protein sequence ID" value="QFZ84602.1"/>
    <property type="molecule type" value="Genomic_DNA"/>
</dbReference>
<accession>A0A5Q0M881</accession>
<evidence type="ECO:0000313" key="9">
    <source>
        <dbReference type="Proteomes" id="UP000326780"/>
    </source>
</evidence>
<dbReference type="GO" id="GO:0016787">
    <property type="term" value="F:hydrolase activity"/>
    <property type="evidence" value="ECO:0007669"/>
    <property type="project" value="UniProtKB-KW"/>
</dbReference>
<dbReference type="SUPFAM" id="SSF52540">
    <property type="entry name" value="P-loop containing nucleoside triphosphate hydrolases"/>
    <property type="match status" value="1"/>
</dbReference>
<dbReference type="SMART" id="SM00487">
    <property type="entry name" value="DEXDc"/>
    <property type="match status" value="1"/>
</dbReference>
<sequence length="582" mass="65087">MIVIAHNAVHAKIVNAPKEAMLEVHRVLSYRVEGAEHMAAFNSGSWSGRSSFFQWSTNAPEGVFPTGFVRLVVDSLRAKGYECIVKRKPLPEPLGPERPMVDNFGYIDRYDYQPDAVDRLVRHGNITVQVATGGGKSRIARMAYKRINRPTLFLTTRGILMYQMKEAVEKMGEEVAVFGDGEWGIPYTKADGGEGRRITKFCVGMVKTLAQRLEIRSVDADYHALQLRRAKDLAKKLEKIKKELAADKVAMAIRGERINAFIEKYEAQFDEKVDRAELQRKVDKHERLRLATIEILKRFELVIAEEAHEVSGNSFYDVMCACSNAHYRMALTATPFMKDDEEANMKLLAACGPVAIRITEKMLIDRGILARPYFKYLKIGEEHRPKGLARSTPYAQAVERGIVNFEYRNKLICAELLRARQFGLNGMILVQRKDHGDEFVRILSGAGARVLFIQGEDNQKERKTALAALANGDIDFLIGTTIMDVGVDVPSIGIIALAGGGKAEVALRQRIGRGLREKKGLTWCGARMPNVAFILDVYDELNNHLKSHCAERQAIVKGTPGFAENVVQNFDYAGLGLTRKAA</sequence>
<dbReference type="Pfam" id="PF00271">
    <property type="entry name" value="Helicase_C"/>
    <property type="match status" value="1"/>
</dbReference>
<dbReference type="PANTHER" id="PTHR11274">
    <property type="entry name" value="RAD25/XP-B DNA REPAIR HELICASE"/>
    <property type="match status" value="1"/>
</dbReference>
<evidence type="ECO:0000259" key="6">
    <source>
        <dbReference type="PROSITE" id="PS51192"/>
    </source>
</evidence>
<keyword evidence="1" id="KW-0547">Nucleotide-binding</keyword>
<dbReference type="Proteomes" id="UP000326780">
    <property type="component" value="Chromosome"/>
</dbReference>
<dbReference type="InterPro" id="IPR014001">
    <property type="entry name" value="Helicase_ATP-bd"/>
</dbReference>
<dbReference type="AlphaFoldDB" id="A0A5Q0M881"/>
<dbReference type="InterPro" id="IPR049430">
    <property type="entry name" value="UvsW_N_sf"/>
</dbReference>
<feature type="domain" description="Helicase C-terminal" evidence="7">
    <location>
        <begin position="411"/>
        <end position="567"/>
    </location>
</feature>
<name>A0A5Q0M881_VARPD</name>
<protein>
    <submittedName>
        <fullName evidence="8">ATP-dependent helicase</fullName>
    </submittedName>
</protein>
<feature type="domain" description="Helicase ATP-binding" evidence="6">
    <location>
        <begin position="117"/>
        <end position="353"/>
    </location>
</feature>
<dbReference type="GO" id="GO:0003677">
    <property type="term" value="F:DNA binding"/>
    <property type="evidence" value="ECO:0007669"/>
    <property type="project" value="InterPro"/>
</dbReference>
<evidence type="ECO:0000256" key="2">
    <source>
        <dbReference type="ARBA" id="ARBA00022801"/>
    </source>
</evidence>
<dbReference type="PROSITE" id="PS51194">
    <property type="entry name" value="HELICASE_CTER"/>
    <property type="match status" value="1"/>
</dbReference>
<organism evidence="8 9">
    <name type="scientific">Variovorax paradoxus</name>
    <dbReference type="NCBI Taxonomy" id="34073"/>
    <lineage>
        <taxon>Bacteria</taxon>
        <taxon>Pseudomonadati</taxon>
        <taxon>Pseudomonadota</taxon>
        <taxon>Betaproteobacteria</taxon>
        <taxon>Burkholderiales</taxon>
        <taxon>Comamonadaceae</taxon>
        <taxon>Variovorax</taxon>
    </lineage>
</organism>
<dbReference type="InterPro" id="IPR001650">
    <property type="entry name" value="Helicase_C-like"/>
</dbReference>
<dbReference type="Gene3D" id="3.40.50.300">
    <property type="entry name" value="P-loop containing nucleotide triphosphate hydrolases"/>
    <property type="match status" value="2"/>
</dbReference>
<proteinExistence type="predicted"/>
<dbReference type="PANTHER" id="PTHR11274:SF0">
    <property type="entry name" value="GENERAL TRANSCRIPTION AND DNA REPAIR FACTOR IIH HELICASE SUBUNIT XPB"/>
    <property type="match status" value="1"/>
</dbReference>
<reference evidence="8 9" key="1">
    <citation type="submission" date="2019-10" db="EMBL/GenBank/DDBJ databases">
        <title>Complete genome sequence of Variovorax paradoxus 5C-2.</title>
        <authorList>
            <person name="Gogoleva N.E."/>
            <person name="Balkin A.S."/>
        </authorList>
    </citation>
    <scope>NUCLEOTIDE SEQUENCE [LARGE SCALE GENOMIC DNA]</scope>
    <source>
        <strain evidence="8 9">5C-2</strain>
    </source>
</reference>
<dbReference type="InterPro" id="IPR006935">
    <property type="entry name" value="Helicase/UvrB_N"/>
</dbReference>
<dbReference type="InterPro" id="IPR027417">
    <property type="entry name" value="P-loop_NTPase"/>
</dbReference>
<evidence type="ECO:0000256" key="1">
    <source>
        <dbReference type="ARBA" id="ARBA00022741"/>
    </source>
</evidence>
<dbReference type="PROSITE" id="PS51192">
    <property type="entry name" value="HELICASE_ATP_BIND_1"/>
    <property type="match status" value="1"/>
</dbReference>
<evidence type="ECO:0000259" key="7">
    <source>
        <dbReference type="PROSITE" id="PS51194"/>
    </source>
</evidence>
<evidence type="ECO:0000313" key="8">
    <source>
        <dbReference type="EMBL" id="QFZ84602.1"/>
    </source>
</evidence>
<gene>
    <name evidence="8" type="ORF">GFK26_18410</name>
</gene>
<dbReference type="Gene3D" id="3.30.780.20">
    <property type="match status" value="1"/>
</dbReference>
<keyword evidence="5" id="KW-0175">Coiled coil</keyword>
<dbReference type="RefSeq" id="WP_153283223.1">
    <property type="nucleotide sequence ID" value="NZ_CP045644.1"/>
</dbReference>
<keyword evidence="3 8" id="KW-0347">Helicase</keyword>
<keyword evidence="2" id="KW-0378">Hydrolase</keyword>
<evidence type="ECO:0000256" key="3">
    <source>
        <dbReference type="ARBA" id="ARBA00022806"/>
    </source>
</evidence>
<dbReference type="GO" id="GO:0004386">
    <property type="term" value="F:helicase activity"/>
    <property type="evidence" value="ECO:0007669"/>
    <property type="project" value="UniProtKB-KW"/>
</dbReference>
<dbReference type="InterPro" id="IPR050615">
    <property type="entry name" value="ATP-dep_DNA_Helicase"/>
</dbReference>
<dbReference type="GO" id="GO:0005524">
    <property type="term" value="F:ATP binding"/>
    <property type="evidence" value="ECO:0007669"/>
    <property type="project" value="UniProtKB-KW"/>
</dbReference>
<dbReference type="SMART" id="SM00490">
    <property type="entry name" value="HELICc"/>
    <property type="match status" value="1"/>
</dbReference>
<evidence type="ECO:0000256" key="5">
    <source>
        <dbReference type="SAM" id="Coils"/>
    </source>
</evidence>
<feature type="coiled-coil region" evidence="5">
    <location>
        <begin position="223"/>
        <end position="250"/>
    </location>
</feature>
<keyword evidence="4" id="KW-0067">ATP-binding</keyword>
<evidence type="ECO:0000256" key="4">
    <source>
        <dbReference type="ARBA" id="ARBA00022840"/>
    </source>
</evidence>
<dbReference type="Pfam" id="PF04851">
    <property type="entry name" value="ResIII"/>
    <property type="match status" value="1"/>
</dbReference>